<dbReference type="PANTHER" id="PTHR11802:SF125">
    <property type="entry name" value="CARBOXYPEPTIDASE"/>
    <property type="match status" value="1"/>
</dbReference>
<dbReference type="Pfam" id="PF01963">
    <property type="entry name" value="TraB_PrgY_gumN"/>
    <property type="match status" value="1"/>
</dbReference>
<dbReference type="GO" id="GO:0006508">
    <property type="term" value="P:proteolysis"/>
    <property type="evidence" value="ECO:0007669"/>
    <property type="project" value="UniProtKB-KW"/>
</dbReference>
<dbReference type="Proteomes" id="UP000829354">
    <property type="component" value="Chromosome X"/>
</dbReference>
<keyword evidence="2" id="KW-0378">Hydrolase</keyword>
<dbReference type="FunFam" id="3.40.50.1820:FF:000401">
    <property type="entry name" value="Carboxypeptidase"/>
    <property type="match status" value="1"/>
</dbReference>
<dbReference type="PANTHER" id="PTHR11802">
    <property type="entry name" value="SERINE PROTEASE FAMILY S10 SERINE CARBOXYPEPTIDASE"/>
    <property type="match status" value="1"/>
</dbReference>
<dbReference type="EMBL" id="CP092625">
    <property type="protein sequence ID" value="UMM43868.1"/>
    <property type="molecule type" value="Genomic_DNA"/>
</dbReference>
<dbReference type="PROSITE" id="PS00560">
    <property type="entry name" value="CARBOXYPEPT_SER_HIS"/>
    <property type="match status" value="4"/>
</dbReference>
<gene>
    <name evidence="4" type="ORF">L5515_019189</name>
</gene>
<evidence type="ECO:0000313" key="4">
    <source>
        <dbReference type="EMBL" id="UMM43868.1"/>
    </source>
</evidence>
<dbReference type="FunFam" id="3.40.50.1820:FF:000808">
    <property type="entry name" value="Carboxypeptidase"/>
    <property type="match status" value="1"/>
</dbReference>
<dbReference type="CDD" id="cd14789">
    <property type="entry name" value="Tiki"/>
    <property type="match status" value="1"/>
</dbReference>
<dbReference type="FunFam" id="3.40.50.1820:FF:000531">
    <property type="entry name" value="Carboxypeptidase"/>
    <property type="match status" value="1"/>
</dbReference>
<sequence>MATHLQVILFCLLLFAPLSNGQNTPTARAQADLVTGLPGTIFQVNFKQYAGYLNSDPNKAYNNLHYWHIESQINPSNDSLLLWINGGPGCSSLLGLMQEISPFHAASDGQTLYENVFAWNKVSNLLAIDAPGAGFSWMENPKHNQDDSYVTQAILNALLDFYTVYPNLQNADLYIAGEGYGSFFASGLVYNLLVNNTPRTDIVTTPIKVRGLLLGNGDLSARHQYNSLIPFYYTHGFAGSKQYDDLKSVCCTNASTMACDFYNSGAACRAKADNAIASWSNNQIDNWNTNEDCYRVKAAWQTSFKQLGINAVNNYNSTDSFNGYPCTAISATSTYFNRADVQAALHVSQNASNVFQSCRNVTYNTLSTDLQTTISSILTTKNYAANNAKIMIYNGDLDIWSNFVGAQRFGAEIAANLKLNVTEDRIWRHNYDSAAYQWMDGGVITSYTSNLHVASVRGGGHFAPQNRPSQSLQLYRDFVLELFFNNCLSRVNKVAAPLVAPYQQTAAATARQDADKIVSLPGLTYQINFNQYSGYLNASDTHRFHYWFVESQNDPANSPVLLWLNGGPGSSSLWGMLTENGPFRPNKDGQTLYENIHSWNKFANVLYLESPHQVGFSYSTVANDYTYTDDLTANDNYNALKDFFYNVFPKYKTNPFYITGESYGGVYIPTLSKLLLQMLSAGEISINFKGIAIGNGELTTKLQVNSAIFQLYTYGLFGETEYNALIAQCCKNYTDPTQCDFYTPYIFFDYLGNYKAVPGADPFCSSTILGVVNDQVWQSANNPYNIYGDCYTTSAGASSTSNKQNRAAVNFKDNAQLLNLASSDPFDGFPCWSTDATTTYLNRDDVRTALHIPANIQQWQSFNQTVNEQLYNRSYFELDGVLNRIISSYYYKQNNMKILIYNGDVDMVCNHLGDQWLIEHLANSSGLNTVAPRKPWNYVMAGTNYLSQLAGYVKTFDSNLNLVTVKGSGHLVPQDRPGPSLQMIYNFINGLNLNTTFPYALTPAPLLPSYSDLQGCPAPEYPTAQSLPTLPPLPPLPPGVTYPPFAAKEKMASEPAQFMNTNTDLPTKLNAAATADMITNLPGLTFNVTYRMFSGYLTADETPLNHLFYWFTESQNDPVNDPVVLWLNGGPGCSSLGGFFTELGPLHPNDDGGQTLYENVFSWNKKANVIFLEAPAAVGFSYTEDPNYYWNDDTTAENNGYAIKAFFTKKFPQYAQNQFFITGESYGGVYCPTLTLNLIQQIDAGLLNLNFKGTAVGNGILSEYLQTNSEIVLQYGRGFNGLDEWNSLKDACNLTNSDPIYFDYSAPPEGSKCYNAVYINQDKFYEYDEVNGDPYNMYQDCYLYNQQGSWQTPGQEKLVERPTSRRQRARKALMNRRKSFASAKFSNSNSNNWYGSTDAFRGLNCFGGDALAAYLSRPDIQTAIHARNQPRWGDCADLDYHTQVKYYDMQNTISAIMDSKWYTTNNMRLMFYNGDVDTICQFLGDEWLIEKLVTRRNLTVTSPRQPWYYTQGAQYATTIAGYAKSWTQNLVQLTVKGSGHFVPSDRPAQALQMLTNFLSNQANYSTPAGIDVTPQPIFTNLVTTPNCTVGTSDRIINLPGIPADMQFKQYSGFLDGLSGHKVHYWLVESENNPSTDPLLLWLNGGPGSSSLMGLFEENGPFRVSKDSQTLSRNPYSWNKFANVLYLESPIGVGYSYAYNNTNIQYDDVTTAQENYAALKSFFAAYPQYQTADFYTTGESYAGVYLPGLAALLVQGIKSGDININYKGVSIGNGVIDKRTDLNSQLHYQYYHGGIPASTYQTALALCCTGDEFKCRFSDRMTNFNNSIPWGDLSDPCYDFIVATGANLLLNGFDPYNMYQQCWTIPINDTTPRTPYGETWTGINYESSDALNGYPCYDDAAMEAYLNRPAVRTALNIPASVPYWAANNAIINAYNQQVDSIIPNLQIIMANAPGNFKMLLYSGDADTMVNWLGAEIFTANNFGALGLTTSSARTQWTYQIDNTYATSVAGYQTSYTSNSINIDVLTVKGSGHFVPLDRPQPALQMMYNFVKSRAYNTPFDLNPTGPTQQPPATESTATAGTGSTTTPGPAVTGTQASAGTGATGGVSGQTPGPTVPTTTQGAEIRNILTIFSMNDRNIFLWSVKHPQLFSQGYLFGTIHVPVTEVWKEVSDRVREAFYTSDTVLLEIDLHDEATIHELIACKNLAFDETAQSYLPKELFEKIEKIMEYLRSNFLTWAQSQDPRDVKKIKHAEDIYNNITGNWWKKRPIWLLFLLYQMCENDFEKASSPLLDLYIAQKAIEERKTIIPIETAEEQCNPVCSVSNDEIIFAIEHTLQYLEDKFREKRSEKTDSKSSLKELIKHYKCGTLKEDIFEKDGMSIIDYATKTEEKFKAEEINKKLKDDIFIRRNIRMAKRIHNILRARNNHTIFSAIGAGHFFGNNSVLTHLQTNGFVIEKIRDSDTIQSLRSPYRQTAKFKRVWTKENMVRRKSIIIEEVAQSSSLSFSLRSIFSILIIVHSILS</sequence>
<keyword evidence="2" id="KW-0121">Carboxypeptidase</keyword>
<dbReference type="GO" id="GO:0004185">
    <property type="term" value="F:serine-type carboxypeptidase activity"/>
    <property type="evidence" value="ECO:0007669"/>
    <property type="project" value="UniProtKB-UniRule"/>
</dbReference>
<dbReference type="SUPFAM" id="SSF53474">
    <property type="entry name" value="alpha/beta-Hydrolases"/>
    <property type="match status" value="4"/>
</dbReference>
<keyword evidence="2" id="KW-0732">Signal</keyword>
<feature type="compositionally biased region" description="Low complexity" evidence="3">
    <location>
        <begin position="2107"/>
        <end position="2118"/>
    </location>
</feature>
<dbReference type="InterPro" id="IPR029058">
    <property type="entry name" value="AB_hydrolase_fold"/>
</dbReference>
<dbReference type="EC" id="3.4.16.-" evidence="2"/>
<dbReference type="FunFam" id="3.40.50.1820:FF:000810">
    <property type="entry name" value="Carboxypeptidase"/>
    <property type="match status" value="1"/>
</dbReference>
<keyword evidence="2" id="KW-0645">Protease</keyword>
<evidence type="ECO:0000256" key="3">
    <source>
        <dbReference type="SAM" id="MobiDB-lite"/>
    </source>
</evidence>
<dbReference type="InterPro" id="IPR033124">
    <property type="entry name" value="Ser_caboxypep_his_AS"/>
</dbReference>
<comment type="similarity">
    <text evidence="1 2">Belongs to the peptidase S10 family.</text>
</comment>
<keyword evidence="5" id="KW-1185">Reference proteome</keyword>
<feature type="region of interest" description="Disordered" evidence="3">
    <location>
        <begin position="2057"/>
        <end position="2118"/>
    </location>
</feature>
<feature type="chain" id="PRO_5041783933" description="Carboxypeptidase" evidence="2">
    <location>
        <begin position="22"/>
        <end position="2519"/>
    </location>
</feature>
<dbReference type="PROSITE" id="PS00131">
    <property type="entry name" value="CARBOXYPEPT_SER_SER"/>
    <property type="match status" value="2"/>
</dbReference>
<evidence type="ECO:0000256" key="1">
    <source>
        <dbReference type="ARBA" id="ARBA00009431"/>
    </source>
</evidence>
<dbReference type="InterPro" id="IPR018202">
    <property type="entry name" value="Ser_caboxypep_ser_AS"/>
</dbReference>
<accession>A0AAE9FDN7</accession>
<name>A0AAE9FDN7_CAEBR</name>
<dbReference type="Pfam" id="PF00450">
    <property type="entry name" value="Peptidase_S10"/>
    <property type="match status" value="4"/>
</dbReference>
<reference evidence="4 5" key="1">
    <citation type="submission" date="2022-04" db="EMBL/GenBank/DDBJ databases">
        <title>Chromosome-level reference genomes for two strains of Caenorhabditis briggsae: an improved platform for comparative genomics.</title>
        <authorList>
            <person name="Stevens L."/>
            <person name="Andersen E."/>
        </authorList>
    </citation>
    <scope>NUCLEOTIDE SEQUENCE [LARGE SCALE GENOMIC DNA]</scope>
    <source>
        <strain evidence="4">VX34</strain>
        <tissue evidence="4">Whole-organism</tissue>
    </source>
</reference>
<feature type="signal peptide" evidence="2">
    <location>
        <begin position="1"/>
        <end position="21"/>
    </location>
</feature>
<evidence type="ECO:0000256" key="2">
    <source>
        <dbReference type="RuleBase" id="RU361156"/>
    </source>
</evidence>
<organism evidence="4 5">
    <name type="scientific">Caenorhabditis briggsae</name>
    <dbReference type="NCBI Taxonomy" id="6238"/>
    <lineage>
        <taxon>Eukaryota</taxon>
        <taxon>Metazoa</taxon>
        <taxon>Ecdysozoa</taxon>
        <taxon>Nematoda</taxon>
        <taxon>Chromadorea</taxon>
        <taxon>Rhabditida</taxon>
        <taxon>Rhabditina</taxon>
        <taxon>Rhabditomorpha</taxon>
        <taxon>Rhabditoidea</taxon>
        <taxon>Rhabditidae</taxon>
        <taxon>Peloderinae</taxon>
        <taxon>Caenorhabditis</taxon>
    </lineage>
</organism>
<dbReference type="PRINTS" id="PR00724">
    <property type="entry name" value="CRBOXYPTASEC"/>
</dbReference>
<dbReference type="InterPro" id="IPR002816">
    <property type="entry name" value="TraB/PrgY/GumN_fam"/>
</dbReference>
<dbReference type="InterPro" id="IPR001563">
    <property type="entry name" value="Peptidase_S10"/>
</dbReference>
<protein>
    <recommendedName>
        <fullName evidence="2">Carboxypeptidase</fullName>
        <ecNumber evidence="2">3.4.16.-</ecNumber>
    </recommendedName>
</protein>
<evidence type="ECO:0000313" key="5">
    <source>
        <dbReference type="Proteomes" id="UP000829354"/>
    </source>
</evidence>
<feature type="compositionally biased region" description="Low complexity" evidence="3">
    <location>
        <begin position="2069"/>
        <end position="2099"/>
    </location>
</feature>
<proteinExistence type="inferred from homology"/>
<dbReference type="Gene3D" id="3.40.50.1820">
    <property type="entry name" value="alpha/beta hydrolase"/>
    <property type="match status" value="5"/>
</dbReference>